<dbReference type="GeneID" id="25790378"/>
<dbReference type="RefSeq" id="XP_013950114.1">
    <property type="nucleotide sequence ID" value="XM_014094639.1"/>
</dbReference>
<dbReference type="AlphaFoldDB" id="G9NAP4"/>
<dbReference type="OMA" id="ESHITFM"/>
<dbReference type="OrthoDB" id="5424209at2759"/>
<dbReference type="InParanoid" id="G9NAP4"/>
<keyword evidence="3" id="KW-1185">Reference proteome</keyword>
<comment type="caution">
    <text evidence="2">The sequence shown here is derived from an EMBL/GenBank/DDBJ whole genome shotgun (WGS) entry which is preliminary data.</text>
</comment>
<feature type="region of interest" description="Disordered" evidence="1">
    <location>
        <begin position="147"/>
        <end position="185"/>
    </location>
</feature>
<evidence type="ECO:0000313" key="2">
    <source>
        <dbReference type="EMBL" id="EHK15905.1"/>
    </source>
</evidence>
<dbReference type="Proteomes" id="UP000007115">
    <property type="component" value="Unassembled WGS sequence"/>
</dbReference>
<dbReference type="EMBL" id="ABDF02000091">
    <property type="protein sequence ID" value="EHK15905.1"/>
    <property type="molecule type" value="Genomic_DNA"/>
</dbReference>
<reference evidence="2 3" key="1">
    <citation type="journal article" date="2011" name="Genome Biol.">
        <title>Comparative genome sequence analysis underscores mycoparasitism as the ancestral life style of Trichoderma.</title>
        <authorList>
            <person name="Kubicek C.P."/>
            <person name="Herrera-Estrella A."/>
            <person name="Seidl-Seiboth V."/>
            <person name="Martinez D.A."/>
            <person name="Druzhinina I.S."/>
            <person name="Thon M."/>
            <person name="Zeilinger S."/>
            <person name="Casas-Flores S."/>
            <person name="Horwitz B.A."/>
            <person name="Mukherjee P.K."/>
            <person name="Mukherjee M."/>
            <person name="Kredics L."/>
            <person name="Alcaraz L.D."/>
            <person name="Aerts A."/>
            <person name="Antal Z."/>
            <person name="Atanasova L."/>
            <person name="Cervantes-Badillo M.G."/>
            <person name="Challacombe J."/>
            <person name="Chertkov O."/>
            <person name="McCluskey K."/>
            <person name="Coulpier F."/>
            <person name="Deshpande N."/>
            <person name="von Doehren H."/>
            <person name="Ebbole D.J."/>
            <person name="Esquivel-Naranjo E.U."/>
            <person name="Fekete E."/>
            <person name="Flipphi M."/>
            <person name="Glaser F."/>
            <person name="Gomez-Rodriguez E.Y."/>
            <person name="Gruber S."/>
            <person name="Han C."/>
            <person name="Henrissat B."/>
            <person name="Hermosa R."/>
            <person name="Hernandez-Onate M."/>
            <person name="Karaffa L."/>
            <person name="Kosti I."/>
            <person name="Le Crom S."/>
            <person name="Lindquist E."/>
            <person name="Lucas S."/>
            <person name="Luebeck M."/>
            <person name="Luebeck P.S."/>
            <person name="Margeot A."/>
            <person name="Metz B."/>
            <person name="Misra M."/>
            <person name="Nevalainen H."/>
            <person name="Omann M."/>
            <person name="Packer N."/>
            <person name="Perrone G."/>
            <person name="Uresti-Rivera E.E."/>
            <person name="Salamov A."/>
            <person name="Schmoll M."/>
            <person name="Seiboth B."/>
            <person name="Shapiro H."/>
            <person name="Sukno S."/>
            <person name="Tamayo-Ramos J.A."/>
            <person name="Tisch D."/>
            <person name="Wiest A."/>
            <person name="Wilkinson H.H."/>
            <person name="Zhang M."/>
            <person name="Coutinho P.M."/>
            <person name="Kenerley C.M."/>
            <person name="Monte E."/>
            <person name="Baker S.E."/>
            <person name="Grigoriev I.V."/>
        </authorList>
    </citation>
    <scope>NUCLEOTIDE SEQUENCE [LARGE SCALE GENOMIC DNA]</scope>
    <source>
        <strain evidence="3">Gv29-8 / FGSC 10586</strain>
    </source>
</reference>
<accession>G9NAP4</accession>
<name>G9NAP4_HYPVG</name>
<feature type="compositionally biased region" description="Low complexity" evidence="1">
    <location>
        <begin position="162"/>
        <end position="177"/>
    </location>
</feature>
<dbReference type="VEuPathDB" id="FungiDB:TRIVIDRAFT_206574"/>
<evidence type="ECO:0000256" key="1">
    <source>
        <dbReference type="SAM" id="MobiDB-lite"/>
    </source>
</evidence>
<sequence length="185" mass="20737">MQQPVPPSEEERQLYYYGLPSRPRLVARSSTNTWMRPYTPGTLNMYPKMIEPVGRHRLLHQLWNNARSSLRVQLLEAISAADWTSVDFVRVALNEESHITFMVGVNPGTLSWSDGHAIAVRCKSILEAHNIHEVHCEIREPVFSFRTKEASKPDSTADPMPDSTTYSTTDSTADSTTGPGPEAVL</sequence>
<dbReference type="STRING" id="413071.G9NAP4"/>
<gene>
    <name evidence="2" type="ORF">TRIVIDRAFT_206574</name>
</gene>
<proteinExistence type="predicted"/>
<evidence type="ECO:0000313" key="3">
    <source>
        <dbReference type="Proteomes" id="UP000007115"/>
    </source>
</evidence>
<organism evidence="2 3">
    <name type="scientific">Hypocrea virens (strain Gv29-8 / FGSC 10586)</name>
    <name type="common">Gliocladium virens</name>
    <name type="synonym">Trichoderma virens</name>
    <dbReference type="NCBI Taxonomy" id="413071"/>
    <lineage>
        <taxon>Eukaryota</taxon>
        <taxon>Fungi</taxon>
        <taxon>Dikarya</taxon>
        <taxon>Ascomycota</taxon>
        <taxon>Pezizomycotina</taxon>
        <taxon>Sordariomycetes</taxon>
        <taxon>Hypocreomycetidae</taxon>
        <taxon>Hypocreales</taxon>
        <taxon>Hypocreaceae</taxon>
        <taxon>Trichoderma</taxon>
    </lineage>
</organism>
<protein>
    <submittedName>
        <fullName evidence="2">Uncharacterized protein</fullName>
    </submittedName>
</protein>
<dbReference type="HOGENOM" id="CLU_125568_0_0_1"/>